<accession>A0A1Q8YGQ9</accession>
<keyword evidence="2" id="KW-1185">Reference proteome</keyword>
<protein>
    <submittedName>
        <fullName evidence="1">Uncharacterized protein</fullName>
    </submittedName>
</protein>
<sequence>MVTVTTLRLDLVNLSAANHIGLDLSALCPLKIKGAEWALAKYSALAALALNCRTRASLA</sequence>
<comment type="caution">
    <text evidence="1">The sequence shown here is derived from an EMBL/GenBank/DDBJ whole genome shotgun (WGS) entry which is preliminary data.</text>
</comment>
<dbReference type="EMBL" id="MSYM01000009">
    <property type="protein sequence ID" value="OLP07176.1"/>
    <property type="molecule type" value="Genomic_DNA"/>
</dbReference>
<organism evidence="1 2">
    <name type="scientific">Rhodoferax antarcticus ANT.BR</name>
    <dbReference type="NCBI Taxonomy" id="1111071"/>
    <lineage>
        <taxon>Bacteria</taxon>
        <taxon>Pseudomonadati</taxon>
        <taxon>Pseudomonadota</taxon>
        <taxon>Betaproteobacteria</taxon>
        <taxon>Burkholderiales</taxon>
        <taxon>Comamonadaceae</taxon>
        <taxon>Rhodoferax</taxon>
    </lineage>
</organism>
<evidence type="ECO:0000313" key="1">
    <source>
        <dbReference type="EMBL" id="OLP07176.1"/>
    </source>
</evidence>
<name>A0A1Q8YGQ9_9BURK</name>
<dbReference type="STRING" id="81479.RA876_01800"/>
<dbReference type="AlphaFoldDB" id="A0A1Q8YGQ9"/>
<gene>
    <name evidence="1" type="ORF">BLL52_1463</name>
</gene>
<dbReference type="RefSeq" id="WP_075585924.1">
    <property type="nucleotide sequence ID" value="NZ_MSYM01000009.1"/>
</dbReference>
<dbReference type="Proteomes" id="UP000185911">
    <property type="component" value="Unassembled WGS sequence"/>
</dbReference>
<evidence type="ECO:0000313" key="2">
    <source>
        <dbReference type="Proteomes" id="UP000185911"/>
    </source>
</evidence>
<proteinExistence type="predicted"/>
<reference evidence="1 2" key="1">
    <citation type="submission" date="2017-01" db="EMBL/GenBank/DDBJ databases">
        <title>Genome sequence of Rhodoferax antarcticus ANT.BR, a psychrophilic purple nonsulfur bacterium from an Antarctic microbial mat.</title>
        <authorList>
            <person name="Baker J."/>
            <person name="Riester C."/>
            <person name="Skinner B."/>
            <person name="Newell A."/>
            <person name="Swingley W."/>
            <person name="Madigan M."/>
            <person name="Jung D."/>
            <person name="Asao M."/>
            <person name="Chen M."/>
            <person name="Loughlin P."/>
            <person name="Pan H."/>
            <person name="Lin S."/>
            <person name="Li N."/>
            <person name="Shaw J."/>
            <person name="Prado M."/>
            <person name="Sherman C."/>
            <person name="Li X."/>
            <person name="Tang J."/>
            <person name="Blankenship R."/>
            <person name="Zhao T."/>
            <person name="Touchman J."/>
            <person name="Sattley M."/>
        </authorList>
    </citation>
    <scope>NUCLEOTIDE SEQUENCE [LARGE SCALE GENOMIC DNA]</scope>
    <source>
        <strain evidence="1 2">ANT.BR</strain>
    </source>
</reference>